<gene>
    <name evidence="2" type="ORF">PBS001_LOCUS2680</name>
</gene>
<keyword evidence="3" id="KW-1185">Reference proteome</keyword>
<evidence type="ECO:0000313" key="3">
    <source>
        <dbReference type="Proteomes" id="UP001158986"/>
    </source>
</evidence>
<feature type="transmembrane region" description="Helical" evidence="1">
    <location>
        <begin position="244"/>
        <end position="263"/>
    </location>
</feature>
<organism evidence="2 3">
    <name type="scientific">Peronospora belbahrii</name>
    <dbReference type="NCBI Taxonomy" id="622444"/>
    <lineage>
        <taxon>Eukaryota</taxon>
        <taxon>Sar</taxon>
        <taxon>Stramenopiles</taxon>
        <taxon>Oomycota</taxon>
        <taxon>Peronosporomycetes</taxon>
        <taxon>Peronosporales</taxon>
        <taxon>Peronosporaceae</taxon>
        <taxon>Peronospora</taxon>
    </lineage>
</organism>
<reference evidence="2 3" key="1">
    <citation type="submission" date="2021-11" db="EMBL/GenBank/DDBJ databases">
        <authorList>
            <person name="Islam A."/>
            <person name="Islam S."/>
            <person name="Flora M.S."/>
            <person name="Rahman M."/>
            <person name="Ziaur R.M."/>
            <person name="Epstein J.H."/>
            <person name="Hassan M."/>
            <person name="Klassen M."/>
            <person name="Woodard K."/>
            <person name="Webb A."/>
            <person name="Webby R.J."/>
            <person name="El Zowalaty M.E."/>
        </authorList>
    </citation>
    <scope>NUCLEOTIDE SEQUENCE [LARGE SCALE GENOMIC DNA]</scope>
    <source>
        <strain evidence="2">Pbs1</strain>
    </source>
</reference>
<dbReference type="SUPFAM" id="SSF47473">
    <property type="entry name" value="EF-hand"/>
    <property type="match status" value="1"/>
</dbReference>
<evidence type="ECO:0000256" key="1">
    <source>
        <dbReference type="SAM" id="Phobius"/>
    </source>
</evidence>
<feature type="transmembrane region" description="Helical" evidence="1">
    <location>
        <begin position="94"/>
        <end position="114"/>
    </location>
</feature>
<feature type="transmembrane region" description="Helical" evidence="1">
    <location>
        <begin position="56"/>
        <end position="74"/>
    </location>
</feature>
<comment type="caution">
    <text evidence="2">The sequence shown here is derived from an EMBL/GenBank/DDBJ whole genome shotgun (WGS) entry which is preliminary data.</text>
</comment>
<name>A0ABN8CV94_9STRA</name>
<evidence type="ECO:0008006" key="4">
    <source>
        <dbReference type="Google" id="ProtNLM"/>
    </source>
</evidence>
<feature type="transmembrane region" description="Helical" evidence="1">
    <location>
        <begin position="15"/>
        <end position="36"/>
    </location>
</feature>
<keyword evidence="1" id="KW-0472">Membrane</keyword>
<sequence>MAGGSLFQVGEDVEFWRVLVHLSVLALSLVLLEKALHRMEHQFPRSEKYQHMLKKVYRELMILGLISLGLKIVKETPFIDSGSKTVLAFQVADLMIFFLALALILQTIAVFQLLRNQNDRVERAELLGTQDLIEMVKDAGTWRPSWIQALFSCTQAAKKTTNGKKLVKLRLLRRLFLRRFGFPQLFPFSNYLNRAQASQISHMIEVEPFMWVILLVVAWVICGIFDLLEAVDTEMPARQELVEAFMLVAWILLLLHVMVFFYLRSCVSYLLQVAAFSDDKMILIQNLNAVAREEAEAWKNEEADKALEIMSCIQEQHEEIEFQRVKRQRKLHREACSIQAFLRQVTGLTILDSITKKSESYNGVVPGSPSIDVHLFSYERWHVCVIFLLVLNGFLITLFLQCAVYDLDEIYRDFGVLPTALVPLPLVLNAFFFQRHIFYDFVIVSSMLRIDSHTLSDVVENFSEVVRLRSEFASSLLRQIAQQELSISDLHAELQLHDAVGSGFIEIDDLRSVLAKFGFCLTRFRFNSVVKLLFDLEGTSVSYRQVVRLVAMAENEDAPVSGGPPHPLLRQSVTGFDGARQPSTLSQSNYSFFTSSRSLPMLTERGLEMDPISVEPMEVPTNVFVLPTRTQGGTTSNDAAAQRPVMARPSYSSQALHGMFNLRRLSDSRECYQL</sequence>
<accession>A0ABN8CV94</accession>
<feature type="transmembrane region" description="Helical" evidence="1">
    <location>
        <begin position="420"/>
        <end position="439"/>
    </location>
</feature>
<dbReference type="EMBL" id="CAKLCB010000151">
    <property type="protein sequence ID" value="CAH0515994.1"/>
    <property type="molecule type" value="Genomic_DNA"/>
</dbReference>
<keyword evidence="1" id="KW-0812">Transmembrane</keyword>
<dbReference type="InterPro" id="IPR011992">
    <property type="entry name" value="EF-hand-dom_pair"/>
</dbReference>
<protein>
    <recommendedName>
        <fullName evidence="4">EF-hand domain-containing protein</fullName>
    </recommendedName>
</protein>
<feature type="transmembrane region" description="Helical" evidence="1">
    <location>
        <begin position="209"/>
        <end position="228"/>
    </location>
</feature>
<keyword evidence="1" id="KW-1133">Transmembrane helix</keyword>
<proteinExistence type="predicted"/>
<feature type="transmembrane region" description="Helical" evidence="1">
    <location>
        <begin position="381"/>
        <end position="400"/>
    </location>
</feature>
<dbReference type="Proteomes" id="UP001158986">
    <property type="component" value="Unassembled WGS sequence"/>
</dbReference>
<evidence type="ECO:0000313" key="2">
    <source>
        <dbReference type="EMBL" id="CAH0515994.1"/>
    </source>
</evidence>